<keyword evidence="12" id="KW-0902">Two-component regulatory system</keyword>
<protein>
    <recommendedName>
        <fullName evidence="3">histidine kinase</fullName>
        <ecNumber evidence="3">2.7.13.3</ecNumber>
    </recommendedName>
</protein>
<dbReference type="PROSITE" id="PS50110">
    <property type="entry name" value="RESPONSE_REGULATORY"/>
    <property type="match status" value="1"/>
</dbReference>
<keyword evidence="9 19" id="KW-0418">Kinase</keyword>
<dbReference type="FunFam" id="1.10.287.130:FF:000003">
    <property type="entry name" value="Histidine kinase"/>
    <property type="match status" value="1"/>
</dbReference>
<sequence>MNLIKKFVLAIFLIVLFVVSIFTIIQINEQKDILNAELNQRISLMKRNLESNAKLVIKSLKSEVENDIASFSFSNIDISFQKLLMSENIDSVMLFNLNNRMIIIAGDSRYKEILLKMNVEYLDIQEIDDGNSFVVSIPIYLSAKWGEMHIVYSLVELKKEIYKTELNIKNKIKISILKAIYTSMLLALFLILLSYLFAKKFISPILLLTKTAKEMAGGNLDISEELAAIDSNDEIGLLASTFKDMSIKLDKSYKELKGFSENLEQKIQIRTKELEIEKKKAEDATKIKSEFLANMSHEIRTPMNGILGMTHLALETDLNDKQRNYIQKIDNSAKSLLGVINDILDFSKIEAGKLSIEKADFNMSEVIENVIHVVELKADEKNLKLTVNYDKNISKYFYGDSLRLRQILINLLGNAVKFTDSGEVSISLKKISKDRFRFEVSDTGIGLSQEKQSKLFKSFSQADGSITRKYGGTGLGLSISKQLVELLGGKIWVESKENIGSKFIFEIDLEEKESDLFSDKKELMKYPLSIDVKTLAGSSILLVEDNAMNQEIVLGILQHSGINIDIANNGKEAIEKYNQDPDKYELILMDLQMPVMNGYEATKVIREKNKEIPIIALTANAMKEDSKKSETVLINEHISKPIDIEKLYAILLKYIPLNPDLQLAEDKKEISDARIDELFSELKEAVKTKRPKNCELASNELRESKLSSQDQKLFDTLDKLVKRYKFKDALEVLKDR</sequence>
<dbReference type="FunFam" id="3.30.565.10:FF:000010">
    <property type="entry name" value="Sensor histidine kinase RcsC"/>
    <property type="match status" value="1"/>
</dbReference>
<dbReference type="Pfam" id="PF02518">
    <property type="entry name" value="HATPase_c"/>
    <property type="match status" value="1"/>
</dbReference>
<evidence type="ECO:0000256" key="9">
    <source>
        <dbReference type="ARBA" id="ARBA00022777"/>
    </source>
</evidence>
<dbReference type="InterPro" id="IPR004358">
    <property type="entry name" value="Sig_transdc_His_kin-like_C"/>
</dbReference>
<accession>H1FVF0</accession>
<gene>
    <name evidence="19" type="ORF">SMGD1_1740</name>
</gene>
<dbReference type="PANTHER" id="PTHR45339">
    <property type="entry name" value="HYBRID SIGNAL TRANSDUCTION HISTIDINE KINASE J"/>
    <property type="match status" value="1"/>
</dbReference>
<evidence type="ECO:0000259" key="16">
    <source>
        <dbReference type="PROSITE" id="PS50109"/>
    </source>
</evidence>
<feature type="domain" description="Histidine kinase" evidence="16">
    <location>
        <begin position="294"/>
        <end position="511"/>
    </location>
</feature>
<accession>B6BIB2</accession>
<evidence type="ECO:0000256" key="7">
    <source>
        <dbReference type="ARBA" id="ARBA00022692"/>
    </source>
</evidence>
<keyword evidence="8" id="KW-0547">Nucleotide-binding</keyword>
<dbReference type="InterPro" id="IPR001789">
    <property type="entry name" value="Sig_transdc_resp-reg_receiver"/>
</dbReference>
<evidence type="ECO:0000259" key="18">
    <source>
        <dbReference type="PROSITE" id="PS50885"/>
    </source>
</evidence>
<evidence type="ECO:0000256" key="12">
    <source>
        <dbReference type="ARBA" id="ARBA00023012"/>
    </source>
</evidence>
<dbReference type="RefSeq" id="WP_008336635.1">
    <property type="nucleotide sequence ID" value="NZ_AFRZ01000001.1"/>
</dbReference>
<dbReference type="Gene3D" id="6.10.340.10">
    <property type="match status" value="1"/>
</dbReference>
<evidence type="ECO:0000256" key="4">
    <source>
        <dbReference type="ARBA" id="ARBA00022475"/>
    </source>
</evidence>
<comment type="catalytic activity">
    <reaction evidence="1">
        <text>ATP + protein L-histidine = ADP + protein N-phospho-L-histidine.</text>
        <dbReference type="EC" id="2.7.13.3"/>
    </reaction>
</comment>
<dbReference type="SUPFAM" id="SSF55874">
    <property type="entry name" value="ATPase domain of HSP90 chaperone/DNA topoisomerase II/histidine kinase"/>
    <property type="match status" value="1"/>
</dbReference>
<dbReference type="Pfam" id="PF00072">
    <property type="entry name" value="Response_reg"/>
    <property type="match status" value="1"/>
</dbReference>
<dbReference type="CDD" id="cd17546">
    <property type="entry name" value="REC_hyHK_CKI1_RcsC-like"/>
    <property type="match status" value="1"/>
</dbReference>
<dbReference type="InterPro" id="IPR003594">
    <property type="entry name" value="HATPase_dom"/>
</dbReference>
<dbReference type="PATRIC" id="fig|929558.5.peg.1734"/>
<dbReference type="PROSITE" id="PS50109">
    <property type="entry name" value="HIS_KIN"/>
    <property type="match status" value="1"/>
</dbReference>
<dbReference type="InterPro" id="IPR003661">
    <property type="entry name" value="HisK_dim/P_dom"/>
</dbReference>
<dbReference type="Pfam" id="PF00672">
    <property type="entry name" value="HAMP"/>
    <property type="match status" value="1"/>
</dbReference>
<keyword evidence="5 14" id="KW-0597">Phosphoprotein</keyword>
<keyword evidence="4" id="KW-1003">Cell membrane</keyword>
<dbReference type="eggNOG" id="COG2205">
    <property type="taxonomic scope" value="Bacteria"/>
</dbReference>
<dbReference type="SUPFAM" id="SSF47384">
    <property type="entry name" value="Homodimeric domain of signal transducing histidine kinase"/>
    <property type="match status" value="1"/>
</dbReference>
<keyword evidence="13 15" id="KW-0472">Membrane</keyword>
<keyword evidence="11 15" id="KW-1133">Transmembrane helix</keyword>
<evidence type="ECO:0000256" key="3">
    <source>
        <dbReference type="ARBA" id="ARBA00012438"/>
    </source>
</evidence>
<dbReference type="CDD" id="cd16922">
    <property type="entry name" value="HATPase_EvgS-ArcB-TorS-like"/>
    <property type="match status" value="1"/>
</dbReference>
<dbReference type="GO" id="GO:0005524">
    <property type="term" value="F:ATP binding"/>
    <property type="evidence" value="ECO:0007669"/>
    <property type="project" value="UniProtKB-KW"/>
</dbReference>
<evidence type="ECO:0000256" key="2">
    <source>
        <dbReference type="ARBA" id="ARBA00004651"/>
    </source>
</evidence>
<dbReference type="EC" id="2.7.13.3" evidence="3"/>
<evidence type="ECO:0000256" key="8">
    <source>
        <dbReference type="ARBA" id="ARBA00022741"/>
    </source>
</evidence>
<keyword evidence="10" id="KW-0067">ATP-binding</keyword>
<dbReference type="GO" id="GO:0000155">
    <property type="term" value="F:phosphorelay sensor kinase activity"/>
    <property type="evidence" value="ECO:0007669"/>
    <property type="project" value="InterPro"/>
</dbReference>
<keyword evidence="6" id="KW-0808">Transferase</keyword>
<evidence type="ECO:0000259" key="17">
    <source>
        <dbReference type="PROSITE" id="PS50110"/>
    </source>
</evidence>
<proteinExistence type="predicted"/>
<dbReference type="OrthoDB" id="9813151at2"/>
<evidence type="ECO:0000256" key="5">
    <source>
        <dbReference type="ARBA" id="ARBA00022553"/>
    </source>
</evidence>
<dbReference type="Gene3D" id="3.30.565.10">
    <property type="entry name" value="Histidine kinase-like ATPase, C-terminal domain"/>
    <property type="match status" value="1"/>
</dbReference>
<evidence type="ECO:0000256" key="6">
    <source>
        <dbReference type="ARBA" id="ARBA00022679"/>
    </source>
</evidence>
<feature type="domain" description="HAMP" evidence="18">
    <location>
        <begin position="199"/>
        <end position="254"/>
    </location>
</feature>
<dbReference type="PANTHER" id="PTHR45339:SF1">
    <property type="entry name" value="HYBRID SIGNAL TRANSDUCTION HISTIDINE KINASE J"/>
    <property type="match status" value="1"/>
</dbReference>
<name>B6BIB2_SULGG</name>
<evidence type="ECO:0000256" key="14">
    <source>
        <dbReference type="PROSITE-ProRule" id="PRU00169"/>
    </source>
</evidence>
<dbReference type="SUPFAM" id="SSF158472">
    <property type="entry name" value="HAMP domain-like"/>
    <property type="match status" value="1"/>
</dbReference>
<dbReference type="InterPro" id="IPR003660">
    <property type="entry name" value="HAMP_dom"/>
</dbReference>
<dbReference type="SMART" id="SM00304">
    <property type="entry name" value="HAMP"/>
    <property type="match status" value="1"/>
</dbReference>
<dbReference type="CDD" id="cd00082">
    <property type="entry name" value="HisKA"/>
    <property type="match status" value="1"/>
</dbReference>
<dbReference type="SMART" id="SM00448">
    <property type="entry name" value="REC"/>
    <property type="match status" value="1"/>
</dbReference>
<evidence type="ECO:0000256" key="11">
    <source>
        <dbReference type="ARBA" id="ARBA00022989"/>
    </source>
</evidence>
<dbReference type="InterPro" id="IPR036097">
    <property type="entry name" value="HisK_dim/P_sf"/>
</dbReference>
<evidence type="ECO:0000313" key="20">
    <source>
        <dbReference type="Proteomes" id="UP000006431"/>
    </source>
</evidence>
<dbReference type="GO" id="GO:0005886">
    <property type="term" value="C:plasma membrane"/>
    <property type="evidence" value="ECO:0007669"/>
    <property type="project" value="UniProtKB-SubCell"/>
</dbReference>
<dbReference type="Gene3D" id="1.10.287.130">
    <property type="match status" value="1"/>
</dbReference>
<evidence type="ECO:0000256" key="1">
    <source>
        <dbReference type="ARBA" id="ARBA00000085"/>
    </source>
</evidence>
<keyword evidence="7 15" id="KW-0812">Transmembrane</keyword>
<comment type="subcellular location">
    <subcellularLocation>
        <location evidence="2">Cell membrane</location>
        <topology evidence="2">Multi-pass membrane protein</topology>
    </subcellularLocation>
</comment>
<dbReference type="Pfam" id="PF00512">
    <property type="entry name" value="HisKA"/>
    <property type="match status" value="1"/>
</dbReference>
<dbReference type="SMART" id="SM00388">
    <property type="entry name" value="HisKA"/>
    <property type="match status" value="1"/>
</dbReference>
<dbReference type="InterPro" id="IPR005467">
    <property type="entry name" value="His_kinase_dom"/>
</dbReference>
<reference evidence="19 20" key="1">
    <citation type="journal article" date="2012" name="Proc. Natl. Acad. Sci. U.S.A.">
        <title>Genome and physiology of a model Epsilonproteobacterium responsible for sulfide detoxification in marine oxygen depletion zones.</title>
        <authorList>
            <person name="Grote J."/>
            <person name="Schott T."/>
            <person name="Bruckner C.G."/>
            <person name="Glockner F.O."/>
            <person name="Jost G."/>
            <person name="Teeling H."/>
            <person name="Labrenz M."/>
            <person name="Jurgens K."/>
        </authorList>
    </citation>
    <scope>NUCLEOTIDE SEQUENCE [LARGE SCALE GENOMIC DNA]</scope>
    <source>
        <strain evidence="19 20">GD1</strain>
    </source>
</reference>
<dbReference type="AlphaFoldDB" id="B6BIB2"/>
<keyword evidence="20" id="KW-1185">Reference proteome</keyword>
<dbReference type="PRINTS" id="PR00344">
    <property type="entry name" value="BCTRLSENSOR"/>
</dbReference>
<dbReference type="Gene3D" id="3.40.50.2300">
    <property type="match status" value="1"/>
</dbReference>
<dbReference type="SUPFAM" id="SSF52172">
    <property type="entry name" value="CheY-like"/>
    <property type="match status" value="1"/>
</dbReference>
<dbReference type="HOGENOM" id="CLU_000445_104_15_7"/>
<dbReference type="SMART" id="SM00387">
    <property type="entry name" value="HATPase_c"/>
    <property type="match status" value="1"/>
</dbReference>
<evidence type="ECO:0000256" key="15">
    <source>
        <dbReference type="SAM" id="Phobius"/>
    </source>
</evidence>
<dbReference type="PROSITE" id="PS50885">
    <property type="entry name" value="HAMP"/>
    <property type="match status" value="1"/>
</dbReference>
<dbReference type="CDD" id="cd06225">
    <property type="entry name" value="HAMP"/>
    <property type="match status" value="1"/>
</dbReference>
<feature type="transmembrane region" description="Helical" evidence="15">
    <location>
        <begin position="6"/>
        <end position="25"/>
    </location>
</feature>
<dbReference type="EMBL" id="AFRZ01000001">
    <property type="protein sequence ID" value="EHP30263.1"/>
    <property type="molecule type" value="Genomic_DNA"/>
</dbReference>
<organism evidence="19 20">
    <name type="scientific">Sulfurimonas gotlandica (strain DSM 19862 / JCM 16533 / GD1)</name>
    <dbReference type="NCBI Taxonomy" id="929558"/>
    <lineage>
        <taxon>Bacteria</taxon>
        <taxon>Pseudomonadati</taxon>
        <taxon>Campylobacterota</taxon>
        <taxon>Epsilonproteobacteria</taxon>
        <taxon>Campylobacterales</taxon>
        <taxon>Sulfurimonadaceae</taxon>
        <taxon>Sulfurimonas</taxon>
    </lineage>
</organism>
<comment type="caution">
    <text evidence="19">The sequence shown here is derived from an EMBL/GenBank/DDBJ whole genome shotgun (WGS) entry which is preliminary data.</text>
</comment>
<evidence type="ECO:0000256" key="10">
    <source>
        <dbReference type="ARBA" id="ARBA00022840"/>
    </source>
</evidence>
<evidence type="ECO:0000313" key="19">
    <source>
        <dbReference type="EMBL" id="EHP30263.1"/>
    </source>
</evidence>
<feature type="modified residue" description="4-aspartylphosphate" evidence="14">
    <location>
        <position position="590"/>
    </location>
</feature>
<evidence type="ECO:0000256" key="13">
    <source>
        <dbReference type="ARBA" id="ARBA00023136"/>
    </source>
</evidence>
<dbReference type="InterPro" id="IPR036890">
    <property type="entry name" value="HATPase_C_sf"/>
</dbReference>
<dbReference type="InterPro" id="IPR011006">
    <property type="entry name" value="CheY-like_superfamily"/>
</dbReference>
<dbReference type="Proteomes" id="UP000006431">
    <property type="component" value="Unassembled WGS sequence"/>
</dbReference>
<dbReference type="STRING" id="929558.SMGD1_1740"/>
<feature type="domain" description="Response regulatory" evidence="17">
    <location>
        <begin position="539"/>
        <end position="655"/>
    </location>
</feature>
<feature type="transmembrane region" description="Helical" evidence="15">
    <location>
        <begin position="179"/>
        <end position="198"/>
    </location>
</feature>